<gene>
    <name evidence="5" type="ORF">TD95_005289</name>
</gene>
<name>A0A0F4ZIN1_9PEZI</name>
<dbReference type="PRINTS" id="PR00625">
    <property type="entry name" value="JDOMAIN"/>
</dbReference>
<dbReference type="EMBL" id="LAEV01000740">
    <property type="protein sequence ID" value="KKA29713.1"/>
    <property type="molecule type" value="Genomic_DNA"/>
</dbReference>
<dbReference type="GO" id="GO:0051087">
    <property type="term" value="F:protein-folding chaperone binding"/>
    <property type="evidence" value="ECO:0007669"/>
    <property type="project" value="TreeGrafter"/>
</dbReference>
<feature type="transmembrane region" description="Helical" evidence="2">
    <location>
        <begin position="48"/>
        <end position="66"/>
    </location>
</feature>
<evidence type="ECO:0000256" key="2">
    <source>
        <dbReference type="SAM" id="Phobius"/>
    </source>
</evidence>
<evidence type="ECO:0000256" key="1">
    <source>
        <dbReference type="ARBA" id="ARBA00023186"/>
    </source>
</evidence>
<dbReference type="PANTHER" id="PTHR44360:SF1">
    <property type="entry name" value="DNAJ HOMOLOG SUBFAMILY B MEMBER 9"/>
    <property type="match status" value="1"/>
</dbReference>
<dbReference type="AlphaFoldDB" id="A0A0F4ZIN1"/>
<feature type="domain" description="J" evidence="4">
    <location>
        <begin position="77"/>
        <end position="145"/>
    </location>
</feature>
<dbReference type="GO" id="GO:0036503">
    <property type="term" value="P:ERAD pathway"/>
    <property type="evidence" value="ECO:0007669"/>
    <property type="project" value="TreeGrafter"/>
</dbReference>
<evidence type="ECO:0000313" key="5">
    <source>
        <dbReference type="EMBL" id="KKA29713.1"/>
    </source>
</evidence>
<dbReference type="SMART" id="SM00271">
    <property type="entry name" value="DnaJ"/>
    <property type="match status" value="1"/>
</dbReference>
<dbReference type="Gene3D" id="1.10.287.110">
    <property type="entry name" value="DnaJ domain"/>
    <property type="match status" value="1"/>
</dbReference>
<keyword evidence="2" id="KW-0472">Membrane</keyword>
<keyword evidence="1" id="KW-0143">Chaperone</keyword>
<accession>A0A0F4ZIN1</accession>
<organism evidence="5 6">
    <name type="scientific">Thielaviopsis punctulata</name>
    <dbReference type="NCBI Taxonomy" id="72032"/>
    <lineage>
        <taxon>Eukaryota</taxon>
        <taxon>Fungi</taxon>
        <taxon>Dikarya</taxon>
        <taxon>Ascomycota</taxon>
        <taxon>Pezizomycotina</taxon>
        <taxon>Sordariomycetes</taxon>
        <taxon>Hypocreomycetidae</taxon>
        <taxon>Microascales</taxon>
        <taxon>Ceratocystidaceae</taxon>
        <taxon>Thielaviopsis</taxon>
    </lineage>
</organism>
<feature type="chain" id="PRO_5002482534" description="J domain-containing protein" evidence="3">
    <location>
        <begin position="21"/>
        <end position="359"/>
    </location>
</feature>
<evidence type="ECO:0000259" key="4">
    <source>
        <dbReference type="PROSITE" id="PS50076"/>
    </source>
</evidence>
<evidence type="ECO:0000313" key="6">
    <source>
        <dbReference type="Proteomes" id="UP000033483"/>
    </source>
</evidence>
<dbReference type="PROSITE" id="PS50076">
    <property type="entry name" value="DNAJ_2"/>
    <property type="match status" value="1"/>
</dbReference>
<keyword evidence="2" id="KW-0812">Transmembrane</keyword>
<feature type="transmembrane region" description="Helical" evidence="2">
    <location>
        <begin position="170"/>
        <end position="188"/>
    </location>
</feature>
<dbReference type="Proteomes" id="UP000033483">
    <property type="component" value="Unassembled WGS sequence"/>
</dbReference>
<dbReference type="GO" id="GO:0005783">
    <property type="term" value="C:endoplasmic reticulum"/>
    <property type="evidence" value="ECO:0007669"/>
    <property type="project" value="TreeGrafter"/>
</dbReference>
<keyword evidence="6" id="KW-1185">Reference proteome</keyword>
<dbReference type="CDD" id="cd06257">
    <property type="entry name" value="DnaJ"/>
    <property type="match status" value="1"/>
</dbReference>
<keyword evidence="3" id="KW-0732">Signal</keyword>
<dbReference type="InterPro" id="IPR001623">
    <property type="entry name" value="DnaJ_domain"/>
</dbReference>
<protein>
    <recommendedName>
        <fullName evidence="4">J domain-containing protein</fullName>
    </recommendedName>
</protein>
<dbReference type="InterPro" id="IPR051948">
    <property type="entry name" value="Hsp70_co-chaperone_J-domain"/>
</dbReference>
<dbReference type="InterPro" id="IPR036869">
    <property type="entry name" value="J_dom_sf"/>
</dbReference>
<keyword evidence="2" id="KW-1133">Transmembrane helix</keyword>
<dbReference type="SUPFAM" id="SSF46565">
    <property type="entry name" value="Chaperone J-domain"/>
    <property type="match status" value="1"/>
</dbReference>
<comment type="caution">
    <text evidence="5">The sequence shown here is derived from an EMBL/GenBank/DDBJ whole genome shotgun (WGS) entry which is preliminary data.</text>
</comment>
<dbReference type="OrthoDB" id="436519at2759"/>
<reference evidence="5 6" key="1">
    <citation type="submission" date="2015-03" db="EMBL/GenBank/DDBJ databases">
        <authorList>
            <person name="Radwan O."/>
            <person name="Al-Naeli F.A."/>
            <person name="Rendon G.A."/>
            <person name="Fields C."/>
        </authorList>
    </citation>
    <scope>NUCLEOTIDE SEQUENCE [LARGE SCALE GENOMIC DNA]</scope>
    <source>
        <strain evidence="5">CR-DP1</strain>
    </source>
</reference>
<sequence length="359" mass="39684">MSSGALSILGWCFLPSMVSGWVQSFWYSITIRAGDPRPPPGSPRYVKHQRIIQALVISVYLVYTVVEADYEISRAGNFYSALGVTPDASDREIKSRFRRLAAIHHPDKSTASAETSTSADFFIMLKTAADTLADPAKRFAYDRFGPGVHEWKHCTTIFDFLQRGVADRFVPHYLGTAVVLYIFGFFGIMDTGRLWRWMLLVSMAVVEVTLLTRPVMPTAFSRVMNPLLGLLVGRAPYVQFQVIALLRRLSITIAIALAQLTPVLFPSNGAAAKAEAALSQSLGRMQALTVGLEKEVSAVLNVEFAPFKDDVGLINMLRGQVQDWLVQNTIRSDPMVVDAMGNTLRKRRSDAPHGARGTT</sequence>
<dbReference type="PANTHER" id="PTHR44360">
    <property type="entry name" value="DNAJ HOMOLOG SUBFAMILY B MEMBER 9"/>
    <property type="match status" value="1"/>
</dbReference>
<proteinExistence type="predicted"/>
<evidence type="ECO:0000256" key="3">
    <source>
        <dbReference type="SAM" id="SignalP"/>
    </source>
</evidence>
<dbReference type="GO" id="GO:0051787">
    <property type="term" value="F:misfolded protein binding"/>
    <property type="evidence" value="ECO:0007669"/>
    <property type="project" value="TreeGrafter"/>
</dbReference>
<feature type="signal peptide" evidence="3">
    <location>
        <begin position="1"/>
        <end position="20"/>
    </location>
</feature>
<dbReference type="Pfam" id="PF00226">
    <property type="entry name" value="DnaJ"/>
    <property type="match status" value="1"/>
</dbReference>